<evidence type="ECO:0000313" key="2">
    <source>
        <dbReference type="EMBL" id="CAD8180722.1"/>
    </source>
</evidence>
<comment type="caution">
    <text evidence="2">The sequence shown here is derived from an EMBL/GenBank/DDBJ whole genome shotgun (WGS) entry which is preliminary data.</text>
</comment>
<dbReference type="GO" id="GO:0006886">
    <property type="term" value="P:intracellular protein transport"/>
    <property type="evidence" value="ECO:0007669"/>
    <property type="project" value="TreeGrafter"/>
</dbReference>
<keyword evidence="3" id="KW-1185">Reference proteome</keyword>
<dbReference type="Proteomes" id="UP000683925">
    <property type="component" value="Unassembled WGS sequence"/>
</dbReference>
<accession>A0A8S1VXW3</accession>
<dbReference type="PROSITE" id="PS50195">
    <property type="entry name" value="PX"/>
    <property type="match status" value="1"/>
</dbReference>
<reference evidence="2" key="1">
    <citation type="submission" date="2021-01" db="EMBL/GenBank/DDBJ databases">
        <authorList>
            <consortium name="Genoscope - CEA"/>
            <person name="William W."/>
        </authorList>
    </citation>
    <scope>NUCLEOTIDE SEQUENCE</scope>
</reference>
<protein>
    <recommendedName>
        <fullName evidence="1">PX domain-containing protein</fullName>
    </recommendedName>
</protein>
<dbReference type="GO" id="GO:0034498">
    <property type="term" value="P:early endosome to Golgi transport"/>
    <property type="evidence" value="ECO:0007669"/>
    <property type="project" value="TreeGrafter"/>
</dbReference>
<proteinExistence type="predicted"/>
<dbReference type="GO" id="GO:0005829">
    <property type="term" value="C:cytosol"/>
    <property type="evidence" value="ECO:0007669"/>
    <property type="project" value="GOC"/>
</dbReference>
<dbReference type="GO" id="GO:0035091">
    <property type="term" value="F:phosphatidylinositol binding"/>
    <property type="evidence" value="ECO:0007669"/>
    <property type="project" value="InterPro"/>
</dbReference>
<evidence type="ECO:0000313" key="3">
    <source>
        <dbReference type="Proteomes" id="UP000683925"/>
    </source>
</evidence>
<dbReference type="SMART" id="SM00312">
    <property type="entry name" value="PX"/>
    <property type="match status" value="1"/>
</dbReference>
<dbReference type="InterPro" id="IPR028662">
    <property type="entry name" value="SNX8/Mvp1"/>
</dbReference>
<dbReference type="CDD" id="cd06093">
    <property type="entry name" value="PX_domain"/>
    <property type="match status" value="1"/>
</dbReference>
<feature type="domain" description="PX" evidence="1">
    <location>
        <begin position="171"/>
        <end position="290"/>
    </location>
</feature>
<dbReference type="GO" id="GO:0031901">
    <property type="term" value="C:early endosome membrane"/>
    <property type="evidence" value="ECO:0007669"/>
    <property type="project" value="TreeGrafter"/>
</dbReference>
<evidence type="ECO:0000259" key="1">
    <source>
        <dbReference type="PROSITE" id="PS50195"/>
    </source>
</evidence>
<dbReference type="PANTHER" id="PTHR46571">
    <property type="entry name" value="SORTING NEXIN-8"/>
    <property type="match status" value="1"/>
</dbReference>
<name>A0A8S1VXW3_PAROT</name>
<dbReference type="EMBL" id="CAJJDP010000074">
    <property type="protein sequence ID" value="CAD8180722.1"/>
    <property type="molecule type" value="Genomic_DNA"/>
</dbReference>
<dbReference type="OrthoDB" id="422186at2759"/>
<dbReference type="InterPro" id="IPR001683">
    <property type="entry name" value="PX_dom"/>
</dbReference>
<gene>
    <name evidence="2" type="ORF">POCTA_138.1.T0750185</name>
</gene>
<sequence>MDRTSFVNQIDSFIETTIQAQGFQKEEFLQYLNSKKTNGDKIELWNMDEILIAGGEFLALKQQQQTSTEMTKYPEYQNNHQDGKLYPGFNDYQSPPSYISQPQFAKQGTLKEEPEGLMQTPPPPQLPQPPLPQQLINPQNVMMIEGQRYKVYPGQQMQINQNSFLYKHPNIDVKIQSYQEQPGSLFSKSYILYKITLDPYGYFISRRYSDFDKLREYLVKNYPDYYVPPIPKKVSSSTKNKIADFRQLALEKFMNTIIRQFWFDSLVDSFFSCQNDNDLQNKLKQQKQRQYDIQNLSTLNGQIECQISSQIEGFFSYQSSTFSKDLECYNNIRQISKKIVGLNKQLSQEYKSLADQFVNLHQRNRSQNEQIPEKVDEIYYKHLNYLFLTWSRKQEDIGLIVTKHLDYFYKYQNQVIETLKEKIKYRDSLRDETVKQLQKIDSKIDKQFKELNDSQIQQRTQTQSQEIFTEKQQKQSLFPKEAKQHEVIQDNFGYINNNIYQQVQIIMNLNQFQTTQTILNMQQKMAQLYSDMVKENEQLFVRN</sequence>
<dbReference type="AlphaFoldDB" id="A0A8S1VXW3"/>
<organism evidence="2 3">
    <name type="scientific">Paramecium octaurelia</name>
    <dbReference type="NCBI Taxonomy" id="43137"/>
    <lineage>
        <taxon>Eukaryota</taxon>
        <taxon>Sar</taxon>
        <taxon>Alveolata</taxon>
        <taxon>Ciliophora</taxon>
        <taxon>Intramacronucleata</taxon>
        <taxon>Oligohymenophorea</taxon>
        <taxon>Peniculida</taxon>
        <taxon>Parameciidae</taxon>
        <taxon>Paramecium</taxon>
    </lineage>
</organism>
<dbReference type="Pfam" id="PF00787">
    <property type="entry name" value="PX"/>
    <property type="match status" value="1"/>
</dbReference>
<dbReference type="PANTHER" id="PTHR46571:SF1">
    <property type="entry name" value="SORTING NEXIN-8"/>
    <property type="match status" value="1"/>
</dbReference>
<dbReference type="OMA" id="LECYNNI"/>